<proteinExistence type="predicted"/>
<dbReference type="RefSeq" id="XP_040676268.1">
    <property type="nucleotide sequence ID" value="XM_040825711.1"/>
</dbReference>
<dbReference type="CDD" id="cd00024">
    <property type="entry name" value="CD_CSD"/>
    <property type="match status" value="1"/>
</dbReference>
<evidence type="ECO:0000313" key="5">
    <source>
        <dbReference type="Proteomes" id="UP000030816"/>
    </source>
</evidence>
<dbReference type="Pfam" id="PF00385">
    <property type="entry name" value="Chromo"/>
    <property type="match status" value="1"/>
</dbReference>
<evidence type="ECO:0000313" key="4">
    <source>
        <dbReference type="EMBL" id="KHN95202.1"/>
    </source>
</evidence>
<dbReference type="STRING" id="1081103.A0A0B2WNY8"/>
<evidence type="ECO:0000256" key="2">
    <source>
        <dbReference type="SAM" id="MobiDB-lite"/>
    </source>
</evidence>
<feature type="domain" description="Chromo" evidence="3">
    <location>
        <begin position="163"/>
        <end position="221"/>
    </location>
</feature>
<dbReference type="AlphaFoldDB" id="A0A0B2WNY8"/>
<feature type="compositionally biased region" description="Low complexity" evidence="2">
    <location>
        <begin position="17"/>
        <end position="26"/>
    </location>
</feature>
<comment type="subunit">
    <text evidence="1">Component of the NuA4 histone acetyltransferase complex.</text>
</comment>
<gene>
    <name evidence="4" type="ORF">MAM_06913</name>
</gene>
<dbReference type="SUPFAM" id="SSF54160">
    <property type="entry name" value="Chromo domain-like"/>
    <property type="match status" value="2"/>
</dbReference>
<dbReference type="GO" id="GO:0006338">
    <property type="term" value="P:chromatin remodeling"/>
    <property type="evidence" value="ECO:0007669"/>
    <property type="project" value="UniProtKB-ARBA"/>
</dbReference>
<comment type="caution">
    <text evidence="4">The sequence shown here is derived from an EMBL/GenBank/DDBJ whole genome shotgun (WGS) entry which is preliminary data.</text>
</comment>
<dbReference type="SMART" id="SM00298">
    <property type="entry name" value="CHROMO"/>
    <property type="match status" value="2"/>
</dbReference>
<dbReference type="HOGENOM" id="CLU_056403_1_0_1"/>
<dbReference type="GeneID" id="63741368"/>
<evidence type="ECO:0000256" key="1">
    <source>
        <dbReference type="ARBA" id="ARBA00011353"/>
    </source>
</evidence>
<dbReference type="InterPro" id="IPR000953">
    <property type="entry name" value="Chromo/chromo_shadow_dom"/>
</dbReference>
<dbReference type="InterPro" id="IPR016197">
    <property type="entry name" value="Chromo-like_dom_sf"/>
</dbReference>
<name>A0A0B2WNY8_METAS</name>
<organism evidence="4 5">
    <name type="scientific">Metarhizium album (strain ARSEF 1941)</name>
    <dbReference type="NCBI Taxonomy" id="1081103"/>
    <lineage>
        <taxon>Eukaryota</taxon>
        <taxon>Fungi</taxon>
        <taxon>Dikarya</taxon>
        <taxon>Ascomycota</taxon>
        <taxon>Pezizomycotina</taxon>
        <taxon>Sordariomycetes</taxon>
        <taxon>Hypocreomycetidae</taxon>
        <taxon>Hypocreales</taxon>
        <taxon>Clavicipitaceae</taxon>
        <taxon>Metarhizium</taxon>
    </lineage>
</organism>
<dbReference type="Proteomes" id="UP000030816">
    <property type="component" value="Unassembled WGS sequence"/>
</dbReference>
<feature type="compositionally biased region" description="Polar residues" evidence="2">
    <location>
        <begin position="49"/>
        <end position="68"/>
    </location>
</feature>
<dbReference type="EMBL" id="AZHE01000025">
    <property type="protein sequence ID" value="KHN95202.1"/>
    <property type="molecule type" value="Genomic_DNA"/>
</dbReference>
<protein>
    <submittedName>
        <fullName evidence="4">Chromo domain-like protein</fullName>
    </submittedName>
</protein>
<dbReference type="InterPro" id="IPR023780">
    <property type="entry name" value="Chromo_domain"/>
</dbReference>
<dbReference type="PROSITE" id="PS50013">
    <property type="entry name" value="CHROMO_2"/>
    <property type="match status" value="1"/>
</dbReference>
<feature type="compositionally biased region" description="Basic and acidic residues" evidence="2">
    <location>
        <begin position="70"/>
        <end position="84"/>
    </location>
</feature>
<dbReference type="Gene3D" id="2.40.50.40">
    <property type="match status" value="2"/>
</dbReference>
<keyword evidence="5" id="KW-1185">Reference proteome</keyword>
<accession>A0A0B2WNY8</accession>
<sequence length="226" mass="25164">MNTILASIFSPRKTSESQEAASSAVAPKSALSSKKLGRKSAAGQKMERSQNILNDTDISPISTKSPGSKSPDKKTSPERSRAESPARAGNSSDRGAEDTEYTFHHFAGYRWSGDSIEIEVEWAGGDTTWEREDQLHQDAPDALLEFWESQGGRPANPNNPDFFDIHAIRKHSKDRKRLLVEWVGYGPKDATWVPTAVVEETAPEVVTEYWKTVQPARPKQRRRRGA</sequence>
<evidence type="ECO:0000259" key="3">
    <source>
        <dbReference type="PROSITE" id="PS50013"/>
    </source>
</evidence>
<reference evidence="4 5" key="1">
    <citation type="journal article" date="2014" name="Proc. Natl. Acad. Sci. U.S.A.">
        <title>Trajectory and genomic determinants of fungal-pathogen speciation and host adaptation.</title>
        <authorList>
            <person name="Hu X."/>
            <person name="Xiao G."/>
            <person name="Zheng P."/>
            <person name="Shang Y."/>
            <person name="Su Y."/>
            <person name="Zhang X."/>
            <person name="Liu X."/>
            <person name="Zhan S."/>
            <person name="St Leger R.J."/>
            <person name="Wang C."/>
        </authorList>
    </citation>
    <scope>NUCLEOTIDE SEQUENCE [LARGE SCALE GENOMIC DNA]</scope>
    <source>
        <strain evidence="4 5">ARSEF 1941</strain>
    </source>
</reference>
<dbReference type="OrthoDB" id="433924at2759"/>
<feature type="region of interest" description="Disordered" evidence="2">
    <location>
        <begin position="1"/>
        <end position="99"/>
    </location>
</feature>